<gene>
    <name evidence="3" type="ORF">OCS65_19115</name>
    <name evidence="2" type="ORF">RAJCM14343_0597</name>
</gene>
<keyword evidence="4" id="KW-1185">Reference proteome</keyword>
<dbReference type="GeneID" id="83622575"/>
<evidence type="ECO:0000313" key="5">
    <source>
        <dbReference type="Proteomes" id="UP001163947"/>
    </source>
</evidence>
<feature type="domain" description="N-acetyltransferase" evidence="1">
    <location>
        <begin position="9"/>
        <end position="92"/>
    </location>
</feature>
<organism evidence="3 5">
    <name type="scientific">Rhodococcus aetherivorans</name>
    <dbReference type="NCBI Taxonomy" id="191292"/>
    <lineage>
        <taxon>Bacteria</taxon>
        <taxon>Bacillati</taxon>
        <taxon>Actinomycetota</taxon>
        <taxon>Actinomycetes</taxon>
        <taxon>Mycobacteriales</taxon>
        <taxon>Nocardiaceae</taxon>
        <taxon>Rhodococcus</taxon>
    </lineage>
</organism>
<dbReference type="EMBL" id="CP106982">
    <property type="protein sequence ID" value="UYF92572.1"/>
    <property type="molecule type" value="Genomic_DNA"/>
</dbReference>
<dbReference type="InterPro" id="IPR031165">
    <property type="entry name" value="GNAT_YJDJ"/>
</dbReference>
<reference evidence="3" key="3">
    <citation type="submission" date="2022-09" db="EMBL/GenBank/DDBJ databases">
        <title>The genome sequence of Rhodococcus aetherivorans N1.</title>
        <authorList>
            <person name="Jiang W."/>
        </authorList>
    </citation>
    <scope>NUCLEOTIDE SEQUENCE</scope>
    <source>
        <strain evidence="3">N1</strain>
    </source>
</reference>
<dbReference type="Proteomes" id="UP001163947">
    <property type="component" value="Chromosome"/>
</dbReference>
<dbReference type="PANTHER" id="PTHR31435">
    <property type="entry name" value="PROTEIN NATD1"/>
    <property type="match status" value="1"/>
</dbReference>
<dbReference type="PANTHER" id="PTHR31435:SF9">
    <property type="entry name" value="PROTEIN NATD1"/>
    <property type="match status" value="1"/>
</dbReference>
<accession>A0A0F6S824</accession>
<accession>N1MBF2</accession>
<reference evidence="2" key="2">
    <citation type="submission" date="2019-10" db="EMBL/GenBank/DDBJ databases">
        <title>Draft genome sequence of Rhodococcus aetherivorans JCM 14343.</title>
        <authorList>
            <person name="Inoue D."/>
            <person name="Nakazawa M."/>
            <person name="Yamamoto N."/>
            <person name="Sei K."/>
            <person name="Ike M."/>
        </authorList>
    </citation>
    <scope>NUCLEOTIDE SEQUENCE</scope>
    <source>
        <strain evidence="2">JCM 14343</strain>
    </source>
</reference>
<dbReference type="EMBL" id="BLAH01000017">
    <property type="protein sequence ID" value="GES35350.1"/>
    <property type="molecule type" value="Genomic_DNA"/>
</dbReference>
<dbReference type="AlphaFoldDB" id="A0A059MSP0"/>
<protein>
    <submittedName>
        <fullName evidence="3">N-acetyltransferase</fullName>
    </submittedName>
</protein>
<dbReference type="PROSITE" id="PS51729">
    <property type="entry name" value="GNAT_YJDJ"/>
    <property type="match status" value="1"/>
</dbReference>
<sequence length="92" mass="10425">MTNDEHRIEHHAEQSRFALYTGDTLAAFADYTDSDGVRDFDHTVTQPRFRGHGLAAEVVRHALDATRSEGLKIAASCWYVAQFLDANPEYRN</sequence>
<dbReference type="KEGG" id="rav:AAT18_09905"/>
<dbReference type="InterPro" id="IPR045057">
    <property type="entry name" value="Gcn5-rel_NAT"/>
</dbReference>
<dbReference type="Proteomes" id="UP000325466">
    <property type="component" value="Unassembled WGS sequence"/>
</dbReference>
<accession>A0A059MSP0</accession>
<name>A0A059MSP0_9NOCA</name>
<dbReference type="SUPFAM" id="SSF55729">
    <property type="entry name" value="Acyl-CoA N-acyltransferases (Nat)"/>
    <property type="match status" value="1"/>
</dbReference>
<dbReference type="Pfam" id="PF14542">
    <property type="entry name" value="Acetyltransf_CG"/>
    <property type="match status" value="1"/>
</dbReference>
<evidence type="ECO:0000313" key="4">
    <source>
        <dbReference type="Proteomes" id="UP000325466"/>
    </source>
</evidence>
<evidence type="ECO:0000313" key="2">
    <source>
        <dbReference type="EMBL" id="GES35350.1"/>
    </source>
</evidence>
<proteinExistence type="predicted"/>
<dbReference type="InterPro" id="IPR016181">
    <property type="entry name" value="Acyl_CoA_acyltransferase"/>
</dbReference>
<dbReference type="CDD" id="cd04301">
    <property type="entry name" value="NAT_SF"/>
    <property type="match status" value="1"/>
</dbReference>
<dbReference type="Gene3D" id="3.40.630.30">
    <property type="match status" value="1"/>
</dbReference>
<reference evidence="2 4" key="1">
    <citation type="journal article" date="2018" name="Biodegradation">
        <title>1,4-Dioxane degradation characteristics of Rhodococcus aetherivorans JCM 14343.</title>
        <authorList>
            <person name="Inoue D."/>
            <person name="Tsunoda T."/>
            <person name="Yamamoto N."/>
            <person name="Ike M."/>
            <person name="Sei K."/>
        </authorList>
    </citation>
    <scope>NUCLEOTIDE SEQUENCE [LARGE SCALE GENOMIC DNA]</scope>
    <source>
        <strain evidence="2 4">JCM 14343</strain>
    </source>
</reference>
<dbReference type="RefSeq" id="WP_006940123.1">
    <property type="nucleotide sequence ID" value="NZ_BAAAYP010000043.1"/>
</dbReference>
<evidence type="ECO:0000259" key="1">
    <source>
        <dbReference type="PROSITE" id="PS51729"/>
    </source>
</evidence>
<evidence type="ECO:0000313" key="3">
    <source>
        <dbReference type="EMBL" id="UYF92572.1"/>
    </source>
</evidence>